<protein>
    <submittedName>
        <fullName evidence="7">6-phosphogluconate dehydrogenase</fullName>
    </submittedName>
</protein>
<evidence type="ECO:0000259" key="6">
    <source>
        <dbReference type="SMART" id="SM01350"/>
    </source>
</evidence>
<keyword evidence="5" id="KW-1133">Transmembrane helix</keyword>
<dbReference type="NCBIfam" id="NF007161">
    <property type="entry name" value="PRK09599.1"/>
    <property type="match status" value="1"/>
</dbReference>
<dbReference type="InterPro" id="IPR036291">
    <property type="entry name" value="NAD(P)-bd_dom_sf"/>
</dbReference>
<keyword evidence="4" id="KW-0311">Gluconate utilization</keyword>
<dbReference type="Pfam" id="PF00393">
    <property type="entry name" value="6PGD"/>
    <property type="match status" value="1"/>
</dbReference>
<dbReference type="InterPro" id="IPR006115">
    <property type="entry name" value="6PGDH_NADP-bd"/>
</dbReference>
<dbReference type="GO" id="GO:0019521">
    <property type="term" value="P:D-gluconate metabolic process"/>
    <property type="evidence" value="ECO:0007669"/>
    <property type="project" value="UniProtKB-KW"/>
</dbReference>
<dbReference type="InterPro" id="IPR013328">
    <property type="entry name" value="6PGD_dom2"/>
</dbReference>
<comment type="similarity">
    <text evidence="2">Belongs to the 6-phosphogluconate dehydrogenase family.</text>
</comment>
<evidence type="ECO:0000313" key="7">
    <source>
        <dbReference type="EMBL" id="VFJ94503.1"/>
    </source>
</evidence>
<dbReference type="GO" id="GO:0004616">
    <property type="term" value="F:phosphogluconate dehydrogenase (decarboxylating) activity"/>
    <property type="evidence" value="ECO:0007669"/>
    <property type="project" value="InterPro"/>
</dbReference>
<dbReference type="GO" id="GO:0016054">
    <property type="term" value="P:organic acid catabolic process"/>
    <property type="evidence" value="ECO:0007669"/>
    <property type="project" value="UniProtKB-ARBA"/>
</dbReference>
<dbReference type="InterPro" id="IPR006183">
    <property type="entry name" value="Pgluconate_DH"/>
</dbReference>
<proteinExistence type="inferred from homology"/>
<dbReference type="GO" id="GO:0050661">
    <property type="term" value="F:NADP binding"/>
    <property type="evidence" value="ECO:0007669"/>
    <property type="project" value="InterPro"/>
</dbReference>
<dbReference type="PRINTS" id="PR00076">
    <property type="entry name" value="6PGDHDRGNASE"/>
</dbReference>
<dbReference type="SUPFAM" id="SSF51735">
    <property type="entry name" value="NAD(P)-binding Rossmann-fold domains"/>
    <property type="match status" value="1"/>
</dbReference>
<dbReference type="InterPro" id="IPR006114">
    <property type="entry name" value="6PGDH_C"/>
</dbReference>
<dbReference type="InterPro" id="IPR002204">
    <property type="entry name" value="3-OH-isobutyrate_DH-rel_CS"/>
</dbReference>
<dbReference type="Gene3D" id="3.40.50.720">
    <property type="entry name" value="NAD(P)-binding Rossmann-like Domain"/>
    <property type="match status" value="1"/>
</dbReference>
<dbReference type="InterPro" id="IPR004849">
    <property type="entry name" value="6DGDH_YqeC"/>
</dbReference>
<accession>A0A450UPN0</accession>
<organism evidence="7">
    <name type="scientific">Candidatus Kentrum sp. LFY</name>
    <dbReference type="NCBI Taxonomy" id="2126342"/>
    <lineage>
        <taxon>Bacteria</taxon>
        <taxon>Pseudomonadati</taxon>
        <taxon>Pseudomonadota</taxon>
        <taxon>Gammaproteobacteria</taxon>
        <taxon>Candidatus Kentrum</taxon>
    </lineage>
</organism>
<evidence type="ECO:0000256" key="3">
    <source>
        <dbReference type="ARBA" id="ARBA00023002"/>
    </source>
</evidence>
<dbReference type="AlphaFoldDB" id="A0A450UPN0"/>
<dbReference type="EMBL" id="CAADFF010000059">
    <property type="protein sequence ID" value="VFJ94503.1"/>
    <property type="molecule type" value="Genomic_DNA"/>
</dbReference>
<dbReference type="UniPathway" id="UPA00115"/>
<dbReference type="PANTHER" id="PTHR11811">
    <property type="entry name" value="6-PHOSPHOGLUCONATE DEHYDROGENASE"/>
    <property type="match status" value="1"/>
</dbReference>
<dbReference type="SUPFAM" id="SSF48179">
    <property type="entry name" value="6-phosphogluconate dehydrogenase C-terminal domain-like"/>
    <property type="match status" value="1"/>
</dbReference>
<evidence type="ECO:0000256" key="1">
    <source>
        <dbReference type="ARBA" id="ARBA00004959"/>
    </source>
</evidence>
<dbReference type="Gene3D" id="1.10.1040.10">
    <property type="entry name" value="N-(1-d-carboxylethyl)-l-norvaline Dehydrogenase, domain 2"/>
    <property type="match status" value="1"/>
</dbReference>
<dbReference type="SMART" id="SM01350">
    <property type="entry name" value="6PGD"/>
    <property type="match status" value="1"/>
</dbReference>
<dbReference type="NCBIfam" id="TIGR00872">
    <property type="entry name" value="gnd_rel"/>
    <property type="match status" value="1"/>
</dbReference>
<dbReference type="Pfam" id="PF03446">
    <property type="entry name" value="NAD_binding_2"/>
    <property type="match status" value="1"/>
</dbReference>
<comment type="pathway">
    <text evidence="1">Carbohydrate degradation; pentose phosphate pathway.</text>
</comment>
<keyword evidence="3" id="KW-0560">Oxidoreductase</keyword>
<sequence length="369" mass="41052">MKWRLIYEDEPEINKLLAAPRKKRLFYLFWYIFYFSLGFINESSFTKHYIWYMSATKNRTTGNRNMDIGIIGLGKMGTGMAERLSKAGHRVVTFDENEAAIRVASAHGAEGARDIADMIEKLPLPGRVVWVMVPAGDPTEQVLDTLLRGLHVGDMVVDGGNSHYKDSMRRAVLLEGKGLHFVDVGTSGGVWGAAKGYSMMVGGKPEAVERLRPILETLAPAPDRGWGRVGPAGTGHFVKMVHNGIEYGLMQAYAEGFGLLRRKSEFDLDLAQIADIWCHGSVVRSWLLDLITRVLEDNPMLSGIAPFVPDSGEGRWTVQEAMDQDLSTPVIALSLMQRLRSREEEGFSDKLLAAMRNRFGGHTVKNIPE</sequence>
<dbReference type="InterPro" id="IPR008927">
    <property type="entry name" value="6-PGluconate_DH-like_C_sf"/>
</dbReference>
<keyword evidence="5" id="KW-0472">Membrane</keyword>
<dbReference type="GO" id="GO:0006098">
    <property type="term" value="P:pentose-phosphate shunt"/>
    <property type="evidence" value="ECO:0007669"/>
    <property type="project" value="UniProtKB-UniPathway"/>
</dbReference>
<gene>
    <name evidence="7" type="ORF">BECKLFY1418B_GA0070995_10597</name>
</gene>
<evidence type="ECO:0000256" key="4">
    <source>
        <dbReference type="ARBA" id="ARBA00023064"/>
    </source>
</evidence>
<reference evidence="7" key="1">
    <citation type="submission" date="2019-02" db="EMBL/GenBank/DDBJ databases">
        <authorList>
            <person name="Gruber-Vodicka R. H."/>
            <person name="Seah K. B. B."/>
        </authorList>
    </citation>
    <scope>NUCLEOTIDE SEQUENCE</scope>
    <source>
        <strain evidence="7">BECK_M7</strain>
    </source>
</reference>
<evidence type="ECO:0000256" key="2">
    <source>
        <dbReference type="ARBA" id="ARBA00008419"/>
    </source>
</evidence>
<dbReference type="PROSITE" id="PS00895">
    <property type="entry name" value="3_HYDROXYISOBUT_DH"/>
    <property type="match status" value="1"/>
</dbReference>
<evidence type="ECO:0000256" key="5">
    <source>
        <dbReference type="SAM" id="Phobius"/>
    </source>
</evidence>
<feature type="transmembrane region" description="Helical" evidence="5">
    <location>
        <begin position="25"/>
        <end position="41"/>
    </location>
</feature>
<name>A0A450UPN0_9GAMM</name>
<feature type="domain" description="6-phosphogluconate dehydrogenase C-terminal" evidence="6">
    <location>
        <begin position="235"/>
        <end position="369"/>
    </location>
</feature>
<keyword evidence="5" id="KW-0812">Transmembrane</keyword>